<organism evidence="3 4">
    <name type="scientific">Humibacter ginsenosidimutans</name>
    <dbReference type="NCBI Taxonomy" id="2599293"/>
    <lineage>
        <taxon>Bacteria</taxon>
        <taxon>Bacillati</taxon>
        <taxon>Actinomycetota</taxon>
        <taxon>Actinomycetes</taxon>
        <taxon>Micrococcales</taxon>
        <taxon>Microbacteriaceae</taxon>
        <taxon>Humibacter</taxon>
    </lineage>
</organism>
<feature type="domain" description="AB hydrolase-1" evidence="2">
    <location>
        <begin position="72"/>
        <end position="218"/>
    </location>
</feature>
<dbReference type="SUPFAM" id="SSF53474">
    <property type="entry name" value="alpha/beta-Hydrolases"/>
    <property type="match status" value="1"/>
</dbReference>
<reference evidence="3 4" key="1">
    <citation type="submission" date="2019-07" db="EMBL/GenBank/DDBJ databases">
        <title>Full genome sequence of Humibacter sp. WJ7-1.</title>
        <authorList>
            <person name="Im W.-T."/>
        </authorList>
    </citation>
    <scope>NUCLEOTIDE SEQUENCE [LARGE SCALE GENOMIC DNA]</scope>
    <source>
        <strain evidence="3 4">WJ7-1</strain>
    </source>
</reference>
<proteinExistence type="predicted"/>
<dbReference type="EMBL" id="CP042305">
    <property type="protein sequence ID" value="QDZ14805.1"/>
    <property type="molecule type" value="Genomic_DNA"/>
</dbReference>
<keyword evidence="3" id="KW-0378">Hydrolase</keyword>
<dbReference type="InterPro" id="IPR000073">
    <property type="entry name" value="AB_hydrolase_1"/>
</dbReference>
<dbReference type="PANTHER" id="PTHR43798:SF5">
    <property type="entry name" value="MONOACYLGLYCEROL LIPASE ABHD6"/>
    <property type="match status" value="1"/>
</dbReference>
<evidence type="ECO:0000256" key="1">
    <source>
        <dbReference type="SAM" id="SignalP"/>
    </source>
</evidence>
<dbReference type="KEGG" id="huw:FPZ11_08575"/>
<dbReference type="OrthoDB" id="7185741at2"/>
<keyword evidence="1" id="KW-0732">Signal</keyword>
<protein>
    <submittedName>
        <fullName evidence="3">Alpha/beta hydrolase</fullName>
    </submittedName>
</protein>
<evidence type="ECO:0000259" key="2">
    <source>
        <dbReference type="Pfam" id="PF00561"/>
    </source>
</evidence>
<dbReference type="Gene3D" id="3.40.50.1820">
    <property type="entry name" value="alpha/beta hydrolase"/>
    <property type="match status" value="1"/>
</dbReference>
<dbReference type="Proteomes" id="UP000320216">
    <property type="component" value="Chromosome"/>
</dbReference>
<sequence length="319" mass="33323">MTMGRPVRCAALVIAVAALTVLDGCTAASPYPGASGRPHATSGPDVSRLVDIGDGRMLYLECRGSAARAGTPTVVLLSGTGGAADEWMSVADDASPQTPATSSPLSVFDTLARTEHVCAYDRPGTISSAGAPSPSTIVHQPTTAQDGVDDLHALLAAAHQPGPYVVVGASWGGLIAQLYAREHPEQTRGIVLVDSASAYLKQTLTPTQWSRWMSVIANAHTNPDLESPDYDSSLTELAAAPVLPRIPATVLSSDQEWDLGVTPGRSTWPAWLAAQDRLERSLGATHIGKTDSGHGIAVERPALVARAIEAIVRKTLTTR</sequence>
<dbReference type="PANTHER" id="PTHR43798">
    <property type="entry name" value="MONOACYLGLYCEROL LIPASE"/>
    <property type="match status" value="1"/>
</dbReference>
<gene>
    <name evidence="3" type="ORF">FPZ11_08575</name>
</gene>
<name>A0A5B8M4S6_9MICO</name>
<feature type="chain" id="PRO_5022929624" evidence="1">
    <location>
        <begin position="28"/>
        <end position="319"/>
    </location>
</feature>
<dbReference type="Pfam" id="PF00561">
    <property type="entry name" value="Abhydrolase_1"/>
    <property type="match status" value="1"/>
</dbReference>
<dbReference type="InterPro" id="IPR029058">
    <property type="entry name" value="AB_hydrolase_fold"/>
</dbReference>
<dbReference type="RefSeq" id="WP_146320037.1">
    <property type="nucleotide sequence ID" value="NZ_CP042305.1"/>
</dbReference>
<dbReference type="InterPro" id="IPR050266">
    <property type="entry name" value="AB_hydrolase_sf"/>
</dbReference>
<feature type="signal peptide" evidence="1">
    <location>
        <begin position="1"/>
        <end position="27"/>
    </location>
</feature>
<accession>A0A5B8M4S6</accession>
<keyword evidence="4" id="KW-1185">Reference proteome</keyword>
<evidence type="ECO:0000313" key="3">
    <source>
        <dbReference type="EMBL" id="QDZ14805.1"/>
    </source>
</evidence>
<dbReference type="GO" id="GO:0016020">
    <property type="term" value="C:membrane"/>
    <property type="evidence" value="ECO:0007669"/>
    <property type="project" value="TreeGrafter"/>
</dbReference>
<dbReference type="GO" id="GO:0047372">
    <property type="term" value="F:monoacylglycerol lipase activity"/>
    <property type="evidence" value="ECO:0007669"/>
    <property type="project" value="TreeGrafter"/>
</dbReference>
<evidence type="ECO:0000313" key="4">
    <source>
        <dbReference type="Proteomes" id="UP000320216"/>
    </source>
</evidence>
<dbReference type="GO" id="GO:0046464">
    <property type="term" value="P:acylglycerol catabolic process"/>
    <property type="evidence" value="ECO:0007669"/>
    <property type="project" value="TreeGrafter"/>
</dbReference>
<dbReference type="AlphaFoldDB" id="A0A5B8M4S6"/>